<dbReference type="Proteomes" id="UP001231649">
    <property type="component" value="Chromosome 26"/>
</dbReference>
<evidence type="ECO:0000313" key="2">
    <source>
        <dbReference type="Proteomes" id="UP001231649"/>
    </source>
</evidence>
<gene>
    <name evidence="1" type="ORF">PYW08_010504</name>
</gene>
<sequence length="333" mass="38425">MDRAKDIIVDLMEVNSFIEKGQKNNAEQDKGRDCNVSSLVDPLSEDIAKFTEDVPIVKCEGMDWVNCYKSECSIAMEIQKTVKEIVCIYKDVFYLDDRNVYFGNPITVNGNEKYVLNKSDHVKVDCTGKDRTSSLHAHWSGYGFGLRPVPTKSVLDGKDSFNVMILYFGSTSRDGFIRKMRKSYQYMTKQLNAVILNSYLIAYFEDMPRKDTSQNKFNQFRRQPIDHYLQTSLLTDIGKGENWNRNKNWYQGRPADHCFGAKPHYKLMMDLADEFLQLHGMKFCFTFVEDLAYDNFTVLPTVDETLLSFLRTLSARKALEDTLVLIMGDHGSR</sequence>
<accession>A0ACC2Q4Z3</accession>
<proteinExistence type="predicted"/>
<protein>
    <submittedName>
        <fullName evidence="1">Uncharacterized protein</fullName>
    </submittedName>
</protein>
<evidence type="ECO:0000313" key="1">
    <source>
        <dbReference type="EMBL" id="KAJ8708138.1"/>
    </source>
</evidence>
<reference evidence="1" key="1">
    <citation type="submission" date="2023-03" db="EMBL/GenBank/DDBJ databases">
        <title>Chromosome-level genomes of two armyworms, Mythimna separata and Mythimna loreyi, provide insights into the biosynthesis and reception of sex pheromones.</title>
        <authorList>
            <person name="Zhao H."/>
        </authorList>
    </citation>
    <scope>NUCLEOTIDE SEQUENCE</scope>
    <source>
        <strain evidence="1">BeijingLab</strain>
    </source>
</reference>
<name>A0ACC2Q4Z3_9NEOP</name>
<organism evidence="1 2">
    <name type="scientific">Mythimna loreyi</name>
    <dbReference type="NCBI Taxonomy" id="667449"/>
    <lineage>
        <taxon>Eukaryota</taxon>
        <taxon>Metazoa</taxon>
        <taxon>Ecdysozoa</taxon>
        <taxon>Arthropoda</taxon>
        <taxon>Hexapoda</taxon>
        <taxon>Insecta</taxon>
        <taxon>Pterygota</taxon>
        <taxon>Neoptera</taxon>
        <taxon>Endopterygota</taxon>
        <taxon>Lepidoptera</taxon>
        <taxon>Glossata</taxon>
        <taxon>Ditrysia</taxon>
        <taxon>Noctuoidea</taxon>
        <taxon>Noctuidae</taxon>
        <taxon>Noctuinae</taxon>
        <taxon>Hadenini</taxon>
        <taxon>Mythimna</taxon>
    </lineage>
</organism>
<comment type="caution">
    <text evidence="1">The sequence shown here is derived from an EMBL/GenBank/DDBJ whole genome shotgun (WGS) entry which is preliminary data.</text>
</comment>
<keyword evidence="2" id="KW-1185">Reference proteome</keyword>
<dbReference type="EMBL" id="CM056802">
    <property type="protein sequence ID" value="KAJ8708138.1"/>
    <property type="molecule type" value="Genomic_DNA"/>
</dbReference>